<feature type="domain" description="Gfo/Idh/MocA-like oxidoreductase N-terminal" evidence="2">
    <location>
        <begin position="4"/>
        <end position="124"/>
    </location>
</feature>
<evidence type="ECO:0000313" key="5">
    <source>
        <dbReference type="Proteomes" id="UP001597110"/>
    </source>
</evidence>
<dbReference type="SUPFAM" id="SSF51735">
    <property type="entry name" value="NAD(P)-binding Rossmann-fold domains"/>
    <property type="match status" value="1"/>
</dbReference>
<evidence type="ECO:0000313" key="4">
    <source>
        <dbReference type="EMBL" id="MFD0724443.1"/>
    </source>
</evidence>
<dbReference type="EMBL" id="JBHTIF010000001">
    <property type="protein sequence ID" value="MFD0724443.1"/>
    <property type="molecule type" value="Genomic_DNA"/>
</dbReference>
<dbReference type="PANTHER" id="PTHR43818:SF11">
    <property type="entry name" value="BCDNA.GH03377"/>
    <property type="match status" value="1"/>
</dbReference>
<name>A0ABW2Y8M3_9GAMM</name>
<organism evidence="4 5">
    <name type="scientific">Lysobacter brunescens</name>
    <dbReference type="NCBI Taxonomy" id="262323"/>
    <lineage>
        <taxon>Bacteria</taxon>
        <taxon>Pseudomonadati</taxon>
        <taxon>Pseudomonadota</taxon>
        <taxon>Gammaproteobacteria</taxon>
        <taxon>Lysobacterales</taxon>
        <taxon>Lysobacteraceae</taxon>
        <taxon>Lysobacter</taxon>
    </lineage>
</organism>
<keyword evidence="5" id="KW-1185">Reference proteome</keyword>
<dbReference type="InterPro" id="IPR000683">
    <property type="entry name" value="Gfo/Idh/MocA-like_OxRdtase_N"/>
</dbReference>
<dbReference type="InterPro" id="IPR036291">
    <property type="entry name" value="NAD(P)-bd_dom_sf"/>
</dbReference>
<gene>
    <name evidence="4" type="ORF">ACFQ0E_02405</name>
</gene>
<evidence type="ECO:0000259" key="2">
    <source>
        <dbReference type="Pfam" id="PF01408"/>
    </source>
</evidence>
<proteinExistence type="predicted"/>
<feature type="domain" description="GFO/IDH/MocA-like oxidoreductase" evidence="3">
    <location>
        <begin position="132"/>
        <end position="261"/>
    </location>
</feature>
<dbReference type="InterPro" id="IPR055170">
    <property type="entry name" value="GFO_IDH_MocA-like_dom"/>
</dbReference>
<dbReference type="SUPFAM" id="SSF55347">
    <property type="entry name" value="Glyceraldehyde-3-phosphate dehydrogenase-like, C-terminal domain"/>
    <property type="match status" value="1"/>
</dbReference>
<reference evidence="5" key="1">
    <citation type="journal article" date="2019" name="Int. J. Syst. Evol. Microbiol.">
        <title>The Global Catalogue of Microorganisms (GCM) 10K type strain sequencing project: providing services to taxonomists for standard genome sequencing and annotation.</title>
        <authorList>
            <consortium name="The Broad Institute Genomics Platform"/>
            <consortium name="The Broad Institute Genome Sequencing Center for Infectious Disease"/>
            <person name="Wu L."/>
            <person name="Ma J."/>
        </authorList>
    </citation>
    <scope>NUCLEOTIDE SEQUENCE [LARGE SCALE GENOMIC DNA]</scope>
    <source>
        <strain evidence="5">CCUG 55585</strain>
    </source>
</reference>
<comment type="caution">
    <text evidence="4">The sequence shown here is derived from an EMBL/GenBank/DDBJ whole genome shotgun (WGS) entry which is preliminary data.</text>
</comment>
<accession>A0ABW2Y8M3</accession>
<dbReference type="Pfam" id="PF22725">
    <property type="entry name" value="GFO_IDH_MocA_C3"/>
    <property type="match status" value="1"/>
</dbReference>
<protein>
    <submittedName>
        <fullName evidence="4">Gfo/Idh/MocA family protein</fullName>
    </submittedName>
</protein>
<dbReference type="Gene3D" id="3.40.50.720">
    <property type="entry name" value="NAD(P)-binding Rossmann-like Domain"/>
    <property type="match status" value="1"/>
</dbReference>
<dbReference type="PANTHER" id="PTHR43818">
    <property type="entry name" value="BCDNA.GH03377"/>
    <property type="match status" value="1"/>
</dbReference>
<dbReference type="InterPro" id="IPR050463">
    <property type="entry name" value="Gfo/Idh/MocA_oxidrdct_glycsds"/>
</dbReference>
<dbReference type="Gene3D" id="3.30.360.10">
    <property type="entry name" value="Dihydrodipicolinate Reductase, domain 2"/>
    <property type="match status" value="1"/>
</dbReference>
<sequence>MKTIRWGIIGCGAVTEVKSGPAYQQVPGFALQAVMRRNGALAEDYARRHGVPRWTDGADAIIRADDIDAVYIATPPDTHLHYALRVAAAGKPCCVEKPMARTPEECVRMNAAFREAGVPLFVAYYRRSLPRFAQVADWLREGRIGPVRHAHWTFSRPPKPDDLAGRSGWRTDPAQSGGGYFVDLASHGLDLLMHLLGDIEDVAGTALNQQGLYPAEDAVVAHWRFAPQADGSRALGSGFWNFAADRGRDSVEIVGRDGTLRFSVFDEAPLVLECGGVSTERVIAHPPHIQLPHVTAIARHLRGEASHPSTGASAARATEVMARILGQG</sequence>
<evidence type="ECO:0000259" key="3">
    <source>
        <dbReference type="Pfam" id="PF22725"/>
    </source>
</evidence>
<keyword evidence="1" id="KW-0560">Oxidoreductase</keyword>
<dbReference type="RefSeq" id="WP_386822103.1">
    <property type="nucleotide sequence ID" value="NZ_JBHTIF010000001.1"/>
</dbReference>
<evidence type="ECO:0000256" key="1">
    <source>
        <dbReference type="ARBA" id="ARBA00023002"/>
    </source>
</evidence>
<dbReference type="Pfam" id="PF01408">
    <property type="entry name" value="GFO_IDH_MocA"/>
    <property type="match status" value="1"/>
</dbReference>
<dbReference type="Proteomes" id="UP001597110">
    <property type="component" value="Unassembled WGS sequence"/>
</dbReference>